<keyword evidence="1" id="KW-0677">Repeat</keyword>
<dbReference type="GO" id="GO:0000976">
    <property type="term" value="F:transcription cis-regulatory region binding"/>
    <property type="evidence" value="ECO:0007669"/>
    <property type="project" value="TreeGrafter"/>
</dbReference>
<keyword evidence="6" id="KW-1185">Reference proteome</keyword>
<feature type="repeat" description="ANK" evidence="3">
    <location>
        <begin position="102"/>
        <end position="134"/>
    </location>
</feature>
<dbReference type="SUPFAM" id="SSF48403">
    <property type="entry name" value="Ankyrin repeat"/>
    <property type="match status" value="1"/>
</dbReference>
<keyword evidence="2 3" id="KW-0040">ANK repeat</keyword>
<dbReference type="PRINTS" id="PR01415">
    <property type="entry name" value="ANKYRIN"/>
</dbReference>
<dbReference type="RefSeq" id="WP_121169354.1">
    <property type="nucleotide sequence ID" value="NZ_RBIE01000001.1"/>
</dbReference>
<comment type="caution">
    <text evidence="5">The sequence shown here is derived from an EMBL/GenBank/DDBJ whole genome shotgun (WGS) entry which is preliminary data.</text>
</comment>
<dbReference type="EMBL" id="RBIE01000001">
    <property type="protein sequence ID" value="RKQ63180.1"/>
    <property type="molecule type" value="Genomic_DNA"/>
</dbReference>
<dbReference type="SMART" id="SM00248">
    <property type="entry name" value="ANK"/>
    <property type="match status" value="5"/>
</dbReference>
<evidence type="ECO:0000313" key="5">
    <source>
        <dbReference type="EMBL" id="RKQ63180.1"/>
    </source>
</evidence>
<sequence length="231" mass="25429">MKRVLTVLLAANIVLGAPAIAGTPKGVQQLKVDRKVKREFFLSLRSGDFKKAEELIASGKIPVDFRNKFNQTPLFYAVNNDNVEFAKFLVKHGANVNAKDFFGITPLHQAVISGSYKVAKFLIKNGAEVNAKDNYGYTPLHLAAIYNRPKIAKLLIENGADVNAKDNYGNTPLHYCGTTFGTAPTAKVLLENGADPTIKNKRGKTPLQLANEVKNYPVARLITKYLKRANQ</sequence>
<name>A0A420W778_9BACT</name>
<evidence type="ECO:0000256" key="4">
    <source>
        <dbReference type="SAM" id="SignalP"/>
    </source>
</evidence>
<organism evidence="5 6">
    <name type="scientific">Thermovibrio guaymasensis</name>
    <dbReference type="NCBI Taxonomy" id="240167"/>
    <lineage>
        <taxon>Bacteria</taxon>
        <taxon>Pseudomonadati</taxon>
        <taxon>Aquificota</taxon>
        <taxon>Aquificia</taxon>
        <taxon>Desulfurobacteriales</taxon>
        <taxon>Desulfurobacteriaceae</taxon>
        <taxon>Thermovibrio</taxon>
    </lineage>
</organism>
<feature type="signal peptide" evidence="4">
    <location>
        <begin position="1"/>
        <end position="21"/>
    </location>
</feature>
<dbReference type="Pfam" id="PF12796">
    <property type="entry name" value="Ank_2"/>
    <property type="match status" value="1"/>
</dbReference>
<evidence type="ECO:0000256" key="2">
    <source>
        <dbReference type="ARBA" id="ARBA00023043"/>
    </source>
</evidence>
<dbReference type="Gene3D" id="1.25.40.20">
    <property type="entry name" value="Ankyrin repeat-containing domain"/>
    <property type="match status" value="2"/>
</dbReference>
<keyword evidence="4" id="KW-0732">Signal</keyword>
<reference evidence="5 6" key="1">
    <citation type="submission" date="2018-10" db="EMBL/GenBank/DDBJ databases">
        <title>Genomic Encyclopedia of Type Strains, Phase IV (KMG-IV): sequencing the most valuable type-strain genomes for metagenomic binning, comparative biology and taxonomic classification.</title>
        <authorList>
            <person name="Goeker M."/>
        </authorList>
    </citation>
    <scope>NUCLEOTIDE SEQUENCE [LARGE SCALE GENOMIC DNA]</scope>
    <source>
        <strain evidence="5 6">DSM 15521</strain>
    </source>
</reference>
<feature type="repeat" description="ANK" evidence="3">
    <location>
        <begin position="135"/>
        <end position="167"/>
    </location>
</feature>
<feature type="chain" id="PRO_5019462297" evidence="4">
    <location>
        <begin position="22"/>
        <end position="231"/>
    </location>
</feature>
<protein>
    <submittedName>
        <fullName evidence="5">Ankyrin repeat protein</fullName>
    </submittedName>
</protein>
<dbReference type="InterPro" id="IPR036770">
    <property type="entry name" value="Ankyrin_rpt-contain_sf"/>
</dbReference>
<dbReference type="GO" id="GO:0045944">
    <property type="term" value="P:positive regulation of transcription by RNA polymerase II"/>
    <property type="evidence" value="ECO:0007669"/>
    <property type="project" value="TreeGrafter"/>
</dbReference>
<feature type="repeat" description="ANK" evidence="3">
    <location>
        <begin position="168"/>
        <end position="201"/>
    </location>
</feature>
<dbReference type="Proteomes" id="UP000280881">
    <property type="component" value="Unassembled WGS sequence"/>
</dbReference>
<dbReference type="PANTHER" id="PTHR24193:SF121">
    <property type="entry name" value="ADA2A-CONTAINING COMPLEX COMPONENT 3, ISOFORM D"/>
    <property type="match status" value="1"/>
</dbReference>
<evidence type="ECO:0000256" key="3">
    <source>
        <dbReference type="PROSITE-ProRule" id="PRU00023"/>
    </source>
</evidence>
<dbReference type="PANTHER" id="PTHR24193">
    <property type="entry name" value="ANKYRIN REPEAT PROTEIN"/>
    <property type="match status" value="1"/>
</dbReference>
<gene>
    <name evidence="5" type="ORF">C7457_0043</name>
</gene>
<dbReference type="AlphaFoldDB" id="A0A420W778"/>
<dbReference type="Pfam" id="PF00023">
    <property type="entry name" value="Ank"/>
    <property type="match status" value="2"/>
</dbReference>
<dbReference type="OrthoDB" id="13225at2"/>
<dbReference type="PROSITE" id="PS50088">
    <property type="entry name" value="ANK_REPEAT"/>
    <property type="match status" value="4"/>
</dbReference>
<dbReference type="InterPro" id="IPR050663">
    <property type="entry name" value="Ankyrin-SOCS_Box"/>
</dbReference>
<accession>A0A420W778</accession>
<feature type="repeat" description="ANK" evidence="3">
    <location>
        <begin position="69"/>
        <end position="101"/>
    </location>
</feature>
<proteinExistence type="predicted"/>
<evidence type="ECO:0000256" key="1">
    <source>
        <dbReference type="ARBA" id="ARBA00022737"/>
    </source>
</evidence>
<dbReference type="InterPro" id="IPR002110">
    <property type="entry name" value="Ankyrin_rpt"/>
</dbReference>
<dbReference type="PROSITE" id="PS50297">
    <property type="entry name" value="ANK_REP_REGION"/>
    <property type="match status" value="4"/>
</dbReference>
<evidence type="ECO:0000313" key="6">
    <source>
        <dbReference type="Proteomes" id="UP000280881"/>
    </source>
</evidence>